<gene>
    <name evidence="1" type="ORF">ACFP2T_27605</name>
</gene>
<evidence type="ECO:0000313" key="2">
    <source>
        <dbReference type="Proteomes" id="UP001596203"/>
    </source>
</evidence>
<evidence type="ECO:0000313" key="1">
    <source>
        <dbReference type="EMBL" id="MFC6019952.1"/>
    </source>
</evidence>
<accession>A0ABW1KDU1</accession>
<proteinExistence type="predicted"/>
<reference evidence="2" key="1">
    <citation type="journal article" date="2019" name="Int. J. Syst. Evol. Microbiol.">
        <title>The Global Catalogue of Microorganisms (GCM) 10K type strain sequencing project: providing services to taxonomists for standard genome sequencing and annotation.</title>
        <authorList>
            <consortium name="The Broad Institute Genomics Platform"/>
            <consortium name="The Broad Institute Genome Sequencing Center for Infectious Disease"/>
            <person name="Wu L."/>
            <person name="Ma J."/>
        </authorList>
    </citation>
    <scope>NUCLEOTIDE SEQUENCE [LARGE SCALE GENOMIC DNA]</scope>
    <source>
        <strain evidence="2">ZS-35-S2</strain>
    </source>
</reference>
<protein>
    <submittedName>
        <fullName evidence="1">Uncharacterized protein</fullName>
    </submittedName>
</protein>
<sequence length="53" mass="5819">MDRRAQRHEPVDLRVPLAVAGLVRVRAAVTGLVGDLTTVANTLWLGRMPRDVV</sequence>
<dbReference type="EMBL" id="JBHSPR010000023">
    <property type="protein sequence ID" value="MFC6019952.1"/>
    <property type="molecule type" value="Genomic_DNA"/>
</dbReference>
<keyword evidence="2" id="KW-1185">Reference proteome</keyword>
<organism evidence="1 2">
    <name type="scientific">Plantactinospora solaniradicis</name>
    <dbReference type="NCBI Taxonomy" id="1723736"/>
    <lineage>
        <taxon>Bacteria</taxon>
        <taxon>Bacillati</taxon>
        <taxon>Actinomycetota</taxon>
        <taxon>Actinomycetes</taxon>
        <taxon>Micromonosporales</taxon>
        <taxon>Micromonosporaceae</taxon>
        <taxon>Plantactinospora</taxon>
    </lineage>
</organism>
<name>A0ABW1KDU1_9ACTN</name>
<comment type="caution">
    <text evidence="1">The sequence shown here is derived from an EMBL/GenBank/DDBJ whole genome shotgun (WGS) entry which is preliminary data.</text>
</comment>
<dbReference type="Proteomes" id="UP001596203">
    <property type="component" value="Unassembled WGS sequence"/>
</dbReference>